<protein>
    <submittedName>
        <fullName evidence="1">Uncharacterized protein</fullName>
    </submittedName>
</protein>
<evidence type="ECO:0000313" key="2">
    <source>
        <dbReference type="Proteomes" id="UP000823775"/>
    </source>
</evidence>
<dbReference type="Proteomes" id="UP000823775">
    <property type="component" value="Unassembled WGS sequence"/>
</dbReference>
<sequence>MITICYKSKPKIDYYESIKNHDLSVDGGSSGLFSFQAWPELRLVRTKMRGKEKNVGDLDRWFFGGFWSDGEREATSEVASWEKRGREEEDGEGKVGVPWCRVLVWCGDWIFAGEEDF</sequence>
<keyword evidence="2" id="KW-1185">Reference proteome</keyword>
<name>A0ABS8Y3K7_DATST</name>
<proteinExistence type="predicted"/>
<gene>
    <name evidence="1" type="ORF">HAX54_018121</name>
</gene>
<comment type="caution">
    <text evidence="1">The sequence shown here is derived from an EMBL/GenBank/DDBJ whole genome shotgun (WGS) entry which is preliminary data.</text>
</comment>
<accession>A0ABS8Y3K7</accession>
<organism evidence="1 2">
    <name type="scientific">Datura stramonium</name>
    <name type="common">Jimsonweed</name>
    <name type="synonym">Common thornapple</name>
    <dbReference type="NCBI Taxonomy" id="4076"/>
    <lineage>
        <taxon>Eukaryota</taxon>
        <taxon>Viridiplantae</taxon>
        <taxon>Streptophyta</taxon>
        <taxon>Embryophyta</taxon>
        <taxon>Tracheophyta</taxon>
        <taxon>Spermatophyta</taxon>
        <taxon>Magnoliopsida</taxon>
        <taxon>eudicotyledons</taxon>
        <taxon>Gunneridae</taxon>
        <taxon>Pentapetalae</taxon>
        <taxon>asterids</taxon>
        <taxon>lamiids</taxon>
        <taxon>Solanales</taxon>
        <taxon>Solanaceae</taxon>
        <taxon>Solanoideae</taxon>
        <taxon>Datureae</taxon>
        <taxon>Datura</taxon>
    </lineage>
</organism>
<evidence type="ECO:0000313" key="1">
    <source>
        <dbReference type="EMBL" id="MCE5166376.1"/>
    </source>
</evidence>
<dbReference type="EMBL" id="JACEIK010022266">
    <property type="protein sequence ID" value="MCE5166376.1"/>
    <property type="molecule type" value="Genomic_DNA"/>
</dbReference>
<reference evidence="1 2" key="1">
    <citation type="journal article" date="2021" name="BMC Genomics">
        <title>Datura genome reveals duplications of psychoactive alkaloid biosynthetic genes and high mutation rate following tissue culture.</title>
        <authorList>
            <person name="Rajewski A."/>
            <person name="Carter-House D."/>
            <person name="Stajich J."/>
            <person name="Litt A."/>
        </authorList>
    </citation>
    <scope>NUCLEOTIDE SEQUENCE [LARGE SCALE GENOMIC DNA]</scope>
    <source>
        <strain evidence="1">AR-01</strain>
    </source>
</reference>